<keyword evidence="1" id="KW-0472">Membrane</keyword>
<reference evidence="2" key="1">
    <citation type="journal article" date="2021" name="PeerJ">
        <title>Extensive microbial diversity within the chicken gut microbiome revealed by metagenomics and culture.</title>
        <authorList>
            <person name="Gilroy R."/>
            <person name="Ravi A."/>
            <person name="Getino M."/>
            <person name="Pursley I."/>
            <person name="Horton D.L."/>
            <person name="Alikhan N.F."/>
            <person name="Baker D."/>
            <person name="Gharbi K."/>
            <person name="Hall N."/>
            <person name="Watson M."/>
            <person name="Adriaenssens E.M."/>
            <person name="Foster-Nyarko E."/>
            <person name="Jarju S."/>
            <person name="Secka A."/>
            <person name="Antonio M."/>
            <person name="Oren A."/>
            <person name="Chaudhuri R.R."/>
            <person name="La Ragione R."/>
            <person name="Hildebrand F."/>
            <person name="Pallen M.J."/>
        </authorList>
    </citation>
    <scope>NUCLEOTIDE SEQUENCE</scope>
    <source>
        <strain evidence="2">CHK188-16595</strain>
    </source>
</reference>
<evidence type="ECO:0000313" key="2">
    <source>
        <dbReference type="EMBL" id="HJB74050.1"/>
    </source>
</evidence>
<organism evidence="2 3">
    <name type="scientific">Candidatus Eubacterium faecale</name>
    <dbReference type="NCBI Taxonomy" id="2838568"/>
    <lineage>
        <taxon>Bacteria</taxon>
        <taxon>Bacillati</taxon>
        <taxon>Bacillota</taxon>
        <taxon>Clostridia</taxon>
        <taxon>Eubacteriales</taxon>
        <taxon>Eubacteriaceae</taxon>
        <taxon>Eubacterium</taxon>
    </lineage>
</organism>
<gene>
    <name evidence="2" type="ORF">IAA37_00030</name>
</gene>
<dbReference type="Proteomes" id="UP000823877">
    <property type="component" value="Unassembled WGS sequence"/>
</dbReference>
<name>A0A9D2MFU7_9FIRM</name>
<dbReference type="EMBL" id="DWXN01000001">
    <property type="protein sequence ID" value="HJB74050.1"/>
    <property type="molecule type" value="Genomic_DNA"/>
</dbReference>
<dbReference type="AlphaFoldDB" id="A0A9D2MFU7"/>
<keyword evidence="1" id="KW-1133">Transmembrane helix</keyword>
<accession>A0A9D2MFU7</accession>
<proteinExistence type="predicted"/>
<keyword evidence="1" id="KW-0812">Transmembrane</keyword>
<evidence type="ECO:0000256" key="1">
    <source>
        <dbReference type="SAM" id="Phobius"/>
    </source>
</evidence>
<protein>
    <recommendedName>
        <fullName evidence="4">DUF4367 domain-containing protein</fullName>
    </recommendedName>
</protein>
<evidence type="ECO:0008006" key="4">
    <source>
        <dbReference type="Google" id="ProtNLM"/>
    </source>
</evidence>
<feature type="transmembrane region" description="Helical" evidence="1">
    <location>
        <begin position="78"/>
        <end position="100"/>
    </location>
</feature>
<comment type="caution">
    <text evidence="2">The sequence shown here is derived from an EMBL/GenBank/DDBJ whole genome shotgun (WGS) entry which is preliminary data.</text>
</comment>
<reference evidence="2" key="2">
    <citation type="submission" date="2021-04" db="EMBL/GenBank/DDBJ databases">
        <authorList>
            <person name="Gilroy R."/>
        </authorList>
    </citation>
    <scope>NUCLEOTIDE SEQUENCE</scope>
    <source>
        <strain evidence="2">CHK188-16595</strain>
    </source>
</reference>
<evidence type="ECO:0000313" key="3">
    <source>
        <dbReference type="Proteomes" id="UP000823877"/>
    </source>
</evidence>
<sequence>MSKKLNQNELFETINSKLTDLSKDQIKTLIQKELEKNADDIDMDYVDFCYELLESNDKSNAESEEKTLSRIKFKPSRILIAAVIIVLLIASTITVSAYVFNFNIPQYIAQIIEGNAQIDTNLENADTTAGSYALTDTYLAQKFAEYGISPVTFPEEMINEDCSIISIENMTTDESVQKDIFVRFEYFGNAGSLSVSQSNADFEWVGEETVMEVNSAEIININGMDILIFEQDGNCSIIYKDHLTKYNISIECDMDTALSFAKSIK</sequence>